<proteinExistence type="predicted"/>
<evidence type="ECO:0000313" key="2">
    <source>
        <dbReference type="Proteomes" id="UP001234297"/>
    </source>
</evidence>
<name>A0ACC2KXQ6_PERAE</name>
<evidence type="ECO:0000313" key="1">
    <source>
        <dbReference type="EMBL" id="KAJ8625882.1"/>
    </source>
</evidence>
<comment type="caution">
    <text evidence="1">The sequence shown here is derived from an EMBL/GenBank/DDBJ whole genome shotgun (WGS) entry which is preliminary data.</text>
</comment>
<keyword evidence="2" id="KW-1185">Reference proteome</keyword>
<dbReference type="Proteomes" id="UP001234297">
    <property type="component" value="Chromosome 6"/>
</dbReference>
<protein>
    <submittedName>
        <fullName evidence="1">Uncharacterized protein</fullName>
    </submittedName>
</protein>
<reference evidence="1 2" key="1">
    <citation type="journal article" date="2022" name="Hortic Res">
        <title>A haplotype resolved chromosomal level avocado genome allows analysis of novel avocado genes.</title>
        <authorList>
            <person name="Nath O."/>
            <person name="Fletcher S.J."/>
            <person name="Hayward A."/>
            <person name="Shaw L.M."/>
            <person name="Masouleh A.K."/>
            <person name="Furtado A."/>
            <person name="Henry R.J."/>
            <person name="Mitter N."/>
        </authorList>
    </citation>
    <scope>NUCLEOTIDE SEQUENCE [LARGE SCALE GENOMIC DNA]</scope>
    <source>
        <strain evidence="2">cv. Hass</strain>
    </source>
</reference>
<dbReference type="EMBL" id="CM056814">
    <property type="protein sequence ID" value="KAJ8625882.1"/>
    <property type="molecule type" value="Genomic_DNA"/>
</dbReference>
<sequence>MKVEGITNHQALRFAENLTLPNVQVIVVSANMACSHCRERVSLVISKINAGLLDYVIDVRRREVIVTSVADLKIRKSGRDHQNRMSRKMFTCFF</sequence>
<organism evidence="1 2">
    <name type="scientific">Persea americana</name>
    <name type="common">Avocado</name>
    <dbReference type="NCBI Taxonomy" id="3435"/>
    <lineage>
        <taxon>Eukaryota</taxon>
        <taxon>Viridiplantae</taxon>
        <taxon>Streptophyta</taxon>
        <taxon>Embryophyta</taxon>
        <taxon>Tracheophyta</taxon>
        <taxon>Spermatophyta</taxon>
        <taxon>Magnoliopsida</taxon>
        <taxon>Magnoliidae</taxon>
        <taxon>Laurales</taxon>
        <taxon>Lauraceae</taxon>
        <taxon>Persea</taxon>
    </lineage>
</organism>
<gene>
    <name evidence="1" type="ORF">MRB53_019189</name>
</gene>
<accession>A0ACC2KXQ6</accession>